<dbReference type="EMBL" id="KV440983">
    <property type="protein sequence ID" value="OAD72298.1"/>
    <property type="molecule type" value="Genomic_DNA"/>
</dbReference>
<protein>
    <submittedName>
        <fullName evidence="2">Uncharacterized protein</fullName>
    </submittedName>
</protein>
<dbReference type="InParanoid" id="A0A162N9B2"/>
<dbReference type="AlphaFoldDB" id="A0A162N9B2"/>
<sequence>MAGNHTKKNNTERRDSLKPSPPQQRKNSNAKKDSAPSSSPRPTSASPRHEMKSMGGGVLPPFAAMAAAAGANQAPIKTDGFNGAEVITFLNLRYSDSLTSFHDTNLDSLHRPEMYEVPEPAPVQPAWGGRSGSPWAKNITTTPTPTATATSSFDFHTDKHTGTHKLRHSFHNRISCNLPSSFLSKLRFLAQYMAAHYMEVLAWYSKLLSLLEPE</sequence>
<evidence type="ECO:0000313" key="3">
    <source>
        <dbReference type="Proteomes" id="UP000077315"/>
    </source>
</evidence>
<dbReference type="STRING" id="763407.A0A162N9B2"/>
<evidence type="ECO:0000313" key="2">
    <source>
        <dbReference type="EMBL" id="OAD72298.1"/>
    </source>
</evidence>
<gene>
    <name evidence="2" type="ORF">PHYBLDRAFT_65657</name>
</gene>
<organism evidence="2 3">
    <name type="scientific">Phycomyces blakesleeanus (strain ATCC 8743b / DSM 1359 / FGSC 10004 / NBRC 33097 / NRRL 1555)</name>
    <dbReference type="NCBI Taxonomy" id="763407"/>
    <lineage>
        <taxon>Eukaryota</taxon>
        <taxon>Fungi</taxon>
        <taxon>Fungi incertae sedis</taxon>
        <taxon>Mucoromycota</taxon>
        <taxon>Mucoromycotina</taxon>
        <taxon>Mucoromycetes</taxon>
        <taxon>Mucorales</taxon>
        <taxon>Phycomycetaceae</taxon>
        <taxon>Phycomyces</taxon>
    </lineage>
</organism>
<reference evidence="3" key="1">
    <citation type="submission" date="2015-06" db="EMBL/GenBank/DDBJ databases">
        <title>Expansion of signal transduction pathways in fungi by whole-genome duplication.</title>
        <authorList>
            <consortium name="DOE Joint Genome Institute"/>
            <person name="Corrochano L.M."/>
            <person name="Kuo A."/>
            <person name="Marcet-Houben M."/>
            <person name="Polaino S."/>
            <person name="Salamov A."/>
            <person name="Villalobos J.M."/>
            <person name="Alvarez M.I."/>
            <person name="Avalos J."/>
            <person name="Benito E.P."/>
            <person name="Benoit I."/>
            <person name="Burger G."/>
            <person name="Camino L.P."/>
            <person name="Canovas D."/>
            <person name="Cerda-Olmedo E."/>
            <person name="Cheng J.-F."/>
            <person name="Dominguez A."/>
            <person name="Elias M."/>
            <person name="Eslava A.P."/>
            <person name="Glaser F."/>
            <person name="Grimwood J."/>
            <person name="Gutierrez G."/>
            <person name="Heitman J."/>
            <person name="Henrissat B."/>
            <person name="Iturriaga E.A."/>
            <person name="Lang B.F."/>
            <person name="Lavin J.L."/>
            <person name="Lee S."/>
            <person name="Li W."/>
            <person name="Lindquist E."/>
            <person name="Lopez-Garcia S."/>
            <person name="Luque E.M."/>
            <person name="Marcos A.T."/>
            <person name="Martin J."/>
            <person name="McCluskey K."/>
            <person name="Medina H.R."/>
            <person name="Miralles-Duran A."/>
            <person name="Miyazaki A."/>
            <person name="Munoz-Torres E."/>
            <person name="Oguiza J.A."/>
            <person name="Ohm R."/>
            <person name="Olmedo M."/>
            <person name="Orejas M."/>
            <person name="Ortiz-Castellanos L."/>
            <person name="Pisabarro A.G."/>
            <person name="Rodriguez-Romero J."/>
            <person name="Ruiz-Herrera J."/>
            <person name="Ruiz-Vazquez R."/>
            <person name="Sanz C."/>
            <person name="Schackwitz W."/>
            <person name="Schmutz J."/>
            <person name="Shahriari M."/>
            <person name="Shelest E."/>
            <person name="Silva-Franco F."/>
            <person name="Soanes D."/>
            <person name="Syed K."/>
            <person name="Tagua V.G."/>
            <person name="Talbot N.J."/>
            <person name="Thon M."/>
            <person name="De vries R.P."/>
            <person name="Wiebenga A."/>
            <person name="Yadav J.S."/>
            <person name="Braun E.L."/>
            <person name="Baker S."/>
            <person name="Garre V."/>
            <person name="Horwitz B."/>
            <person name="Torres-Martinez S."/>
            <person name="Idnurm A."/>
            <person name="Herrera-Estrella A."/>
            <person name="Gabaldon T."/>
            <person name="Grigoriev I.V."/>
        </authorList>
    </citation>
    <scope>NUCLEOTIDE SEQUENCE [LARGE SCALE GENOMIC DNA]</scope>
    <source>
        <strain evidence="3">NRRL 1555(-)</strain>
    </source>
</reference>
<dbReference type="RefSeq" id="XP_018290338.1">
    <property type="nucleotide sequence ID" value="XM_018441504.1"/>
</dbReference>
<dbReference type="GeneID" id="29002410"/>
<keyword evidence="3" id="KW-1185">Reference proteome</keyword>
<name>A0A162N9B2_PHYB8</name>
<dbReference type="VEuPathDB" id="FungiDB:PHYBLDRAFT_65657"/>
<feature type="compositionally biased region" description="Low complexity" evidence="1">
    <location>
        <begin position="35"/>
        <end position="46"/>
    </location>
</feature>
<accession>A0A162N9B2</accession>
<proteinExistence type="predicted"/>
<feature type="region of interest" description="Disordered" evidence="1">
    <location>
        <begin position="1"/>
        <end position="57"/>
    </location>
</feature>
<evidence type="ECO:0000256" key="1">
    <source>
        <dbReference type="SAM" id="MobiDB-lite"/>
    </source>
</evidence>
<dbReference type="Proteomes" id="UP000077315">
    <property type="component" value="Unassembled WGS sequence"/>
</dbReference>
<dbReference type="OrthoDB" id="5598843at2759"/>